<keyword evidence="1" id="KW-0812">Transmembrane</keyword>
<protein>
    <submittedName>
        <fullName evidence="2">Uncharacterized protein</fullName>
    </submittedName>
</protein>
<organism evidence="2 3">
    <name type="scientific">Salix brachista</name>
    <dbReference type="NCBI Taxonomy" id="2182728"/>
    <lineage>
        <taxon>Eukaryota</taxon>
        <taxon>Viridiplantae</taxon>
        <taxon>Streptophyta</taxon>
        <taxon>Embryophyta</taxon>
        <taxon>Tracheophyta</taxon>
        <taxon>Spermatophyta</taxon>
        <taxon>Magnoliopsida</taxon>
        <taxon>eudicotyledons</taxon>
        <taxon>Gunneridae</taxon>
        <taxon>Pentapetalae</taxon>
        <taxon>rosids</taxon>
        <taxon>fabids</taxon>
        <taxon>Malpighiales</taxon>
        <taxon>Salicaceae</taxon>
        <taxon>Saliceae</taxon>
        <taxon>Salix</taxon>
    </lineage>
</organism>
<accession>A0A5N5L6F1</accession>
<dbReference type="EMBL" id="VDCV01000010">
    <property type="protein sequence ID" value="KAB5538329.1"/>
    <property type="molecule type" value="Genomic_DNA"/>
</dbReference>
<gene>
    <name evidence="2" type="ORF">DKX38_015862</name>
</gene>
<evidence type="ECO:0000313" key="2">
    <source>
        <dbReference type="EMBL" id="KAB5538329.1"/>
    </source>
</evidence>
<reference evidence="3" key="1">
    <citation type="journal article" date="2019" name="Gigascience">
        <title>De novo genome assembly of the endangered Acer yangbiense, a plant species with extremely small populations endemic to Yunnan Province, China.</title>
        <authorList>
            <person name="Yang J."/>
            <person name="Wariss H.M."/>
            <person name="Tao L."/>
            <person name="Zhang R."/>
            <person name="Yun Q."/>
            <person name="Hollingsworth P."/>
            <person name="Dao Z."/>
            <person name="Luo G."/>
            <person name="Guo H."/>
            <person name="Ma Y."/>
            <person name="Sun W."/>
        </authorList>
    </citation>
    <scope>NUCLEOTIDE SEQUENCE [LARGE SCALE GENOMIC DNA]</scope>
    <source>
        <strain evidence="3">cv. br00</strain>
    </source>
</reference>
<comment type="caution">
    <text evidence="2">The sequence shown here is derived from an EMBL/GenBank/DDBJ whole genome shotgun (WGS) entry which is preliminary data.</text>
</comment>
<proteinExistence type="predicted"/>
<feature type="transmembrane region" description="Helical" evidence="1">
    <location>
        <begin position="29"/>
        <end position="57"/>
    </location>
</feature>
<keyword evidence="1" id="KW-0472">Membrane</keyword>
<name>A0A5N5L6F1_9ROSI</name>
<evidence type="ECO:0000313" key="3">
    <source>
        <dbReference type="Proteomes" id="UP000326939"/>
    </source>
</evidence>
<keyword evidence="1" id="KW-1133">Transmembrane helix</keyword>
<dbReference type="AlphaFoldDB" id="A0A5N5L6F1"/>
<evidence type="ECO:0000256" key="1">
    <source>
        <dbReference type="SAM" id="Phobius"/>
    </source>
</evidence>
<keyword evidence="3" id="KW-1185">Reference proteome</keyword>
<sequence>MQVVVVFATCQEDRAKWESSFLSFSEEHILLAAMASPVFYFSSCMFLCIVIILVKFFHKVWWTPIRIQSSMKSQGIKGPSYRFLHGNTKEIVSMISKIRSSPKELLHHTFPVIQPHIYSWIKLYGNNLLIL</sequence>
<dbReference type="Proteomes" id="UP000326939">
    <property type="component" value="Chromosome 10"/>
</dbReference>